<dbReference type="GO" id="GO:0005737">
    <property type="term" value="C:cytoplasm"/>
    <property type="evidence" value="ECO:0007669"/>
    <property type="project" value="UniProtKB-SubCell"/>
</dbReference>
<dbReference type="InterPro" id="IPR004154">
    <property type="entry name" value="Anticodon-bd"/>
</dbReference>
<comment type="subcellular location">
    <subcellularLocation>
        <location evidence="10">Cytoplasm</location>
    </subcellularLocation>
</comment>
<dbReference type="SUPFAM" id="SSF52954">
    <property type="entry name" value="Class II aaRS ABD-related"/>
    <property type="match status" value="1"/>
</dbReference>
<dbReference type="Gene3D" id="3.30.930.10">
    <property type="entry name" value="Bira Bifunctional Protein, Domain 2"/>
    <property type="match status" value="1"/>
</dbReference>
<dbReference type="RefSeq" id="WP_102844113.1">
    <property type="nucleotide sequence ID" value="NZ_PDZR01000014.1"/>
</dbReference>
<dbReference type="Proteomes" id="UP000236286">
    <property type="component" value="Unassembled WGS sequence"/>
</dbReference>
<evidence type="ECO:0000256" key="9">
    <source>
        <dbReference type="ARBA" id="ARBA00047639"/>
    </source>
</evidence>
<dbReference type="SUPFAM" id="SSF55681">
    <property type="entry name" value="Class II aaRS and biotin synthetases"/>
    <property type="match status" value="1"/>
</dbReference>
<keyword evidence="6 10" id="KW-0067">ATP-binding</keyword>
<feature type="binding site" evidence="11">
    <location>
        <position position="138"/>
    </location>
    <ligand>
        <name>L-histidine</name>
        <dbReference type="ChEBI" id="CHEBI:57595"/>
    </ligand>
</feature>
<feature type="domain" description="Aminoacyl-transfer RNA synthetases class-II family profile" evidence="12">
    <location>
        <begin position="31"/>
        <end position="422"/>
    </location>
</feature>
<dbReference type="EMBL" id="PDZR01000014">
    <property type="protein sequence ID" value="PNG25567.1"/>
    <property type="molecule type" value="Genomic_DNA"/>
</dbReference>
<dbReference type="PROSITE" id="PS50862">
    <property type="entry name" value="AA_TRNA_LIGASE_II"/>
    <property type="match status" value="1"/>
</dbReference>
<evidence type="ECO:0000259" key="12">
    <source>
        <dbReference type="PROSITE" id="PS50862"/>
    </source>
</evidence>
<evidence type="ECO:0000256" key="3">
    <source>
        <dbReference type="ARBA" id="ARBA00022490"/>
    </source>
</evidence>
<keyword evidence="8 10" id="KW-0030">Aminoacyl-tRNA synthetase</keyword>
<comment type="caution">
    <text evidence="13">The sequence shown here is derived from an EMBL/GenBank/DDBJ whole genome shotgun (WGS) entry which is preliminary data.</text>
</comment>
<reference evidence="13 14" key="1">
    <citation type="submission" date="2017-10" db="EMBL/GenBank/DDBJ databases">
        <title>Genome announcement of Methylocella silvestris TVC from permafrost.</title>
        <authorList>
            <person name="Wang J."/>
            <person name="Geng K."/>
            <person name="Ul-Haque F."/>
            <person name="Crombie A.T."/>
            <person name="Street L.E."/>
            <person name="Wookey P.A."/>
            <person name="Murrell J.C."/>
            <person name="Pratscher J."/>
        </authorList>
    </citation>
    <scope>NUCLEOTIDE SEQUENCE [LARGE SCALE GENOMIC DNA]</scope>
    <source>
        <strain evidence="13 14">TVC</strain>
    </source>
</reference>
<evidence type="ECO:0000256" key="6">
    <source>
        <dbReference type="ARBA" id="ARBA00022840"/>
    </source>
</evidence>
<keyword evidence="5 10" id="KW-0547">Nucleotide-binding</keyword>
<sequence>MSDDKTAPARASAKLPRGFGDRGPAEIAATEKMLAAIRASYELYGFEAVETPFIEFTEALGKFLPDLDRPNEGVFSFKDDDESWLSLRYDLTAPLARFVAENFDKLPKPYRSYRAGTVFRNEKPGPGRFRQFMQFDADTVGAPSVAADAEMCMMAADTLERLGVKRGDYVIKVNNRKVLDGVLEAIGLGGEENAGRRMTVLRAIDKFDKFGSKGVELLLGNGRKDESGDFTKGAGLDEEQIHEVLALLTLQPQLVDQRSIYNEWERADSALDDFGNMITNAETLKVLRAYARDSATMTAGIDELEQLAGLVQAGKYGSKRIRIDPSVVRGLEYYTGPVFEAELTFEVRGEDGKPVRFGSIGGGGRYDGLVGRFRGENVPATGFSIGVSRLYSALKAVGSPIVSAAPQPGPVVVLVLDREHLPRYQGFVTALRGANIRAELYLGASGMNAQLKYADKRGSLCAVIQGSNERDHAEGARVTIRDLALGAELAGSSKDRADYLELRAKAQFSVPEEGLVGAVREVLARRP</sequence>
<evidence type="ECO:0000256" key="2">
    <source>
        <dbReference type="ARBA" id="ARBA00011738"/>
    </source>
</evidence>
<dbReference type="HAMAP" id="MF_00127">
    <property type="entry name" value="His_tRNA_synth"/>
    <property type="match status" value="1"/>
</dbReference>
<comment type="similarity">
    <text evidence="1 10">Belongs to the class-II aminoacyl-tRNA synthetase family.</text>
</comment>
<gene>
    <name evidence="10" type="primary">hisS</name>
    <name evidence="13" type="ORF">CR492_12610</name>
</gene>
<comment type="subunit">
    <text evidence="2 10">Homodimer.</text>
</comment>
<evidence type="ECO:0000256" key="8">
    <source>
        <dbReference type="ARBA" id="ARBA00023146"/>
    </source>
</evidence>
<evidence type="ECO:0000256" key="1">
    <source>
        <dbReference type="ARBA" id="ARBA00008226"/>
    </source>
</evidence>
<feature type="binding site" evidence="11">
    <location>
        <position position="329"/>
    </location>
    <ligand>
        <name>L-histidine</name>
        <dbReference type="ChEBI" id="CHEBI:57595"/>
    </ligand>
</feature>
<feature type="binding site" evidence="11">
    <location>
        <begin position="90"/>
        <end position="92"/>
    </location>
    <ligand>
        <name>L-histidine</name>
        <dbReference type="ChEBI" id="CHEBI:57595"/>
    </ligand>
</feature>
<accession>A0A2J7TFL2</accession>
<evidence type="ECO:0000256" key="5">
    <source>
        <dbReference type="ARBA" id="ARBA00022741"/>
    </source>
</evidence>
<dbReference type="NCBIfam" id="TIGR00442">
    <property type="entry name" value="hisS"/>
    <property type="match status" value="1"/>
</dbReference>
<feature type="binding site" evidence="11">
    <location>
        <position position="120"/>
    </location>
    <ligand>
        <name>L-histidine</name>
        <dbReference type="ChEBI" id="CHEBI:57595"/>
    </ligand>
</feature>
<dbReference type="GO" id="GO:0004821">
    <property type="term" value="F:histidine-tRNA ligase activity"/>
    <property type="evidence" value="ECO:0007669"/>
    <property type="project" value="UniProtKB-UniRule"/>
</dbReference>
<comment type="catalytic activity">
    <reaction evidence="9 10">
        <text>tRNA(His) + L-histidine + ATP = L-histidyl-tRNA(His) + AMP + diphosphate + H(+)</text>
        <dbReference type="Rhea" id="RHEA:17313"/>
        <dbReference type="Rhea" id="RHEA-COMP:9665"/>
        <dbReference type="Rhea" id="RHEA-COMP:9689"/>
        <dbReference type="ChEBI" id="CHEBI:15378"/>
        <dbReference type="ChEBI" id="CHEBI:30616"/>
        <dbReference type="ChEBI" id="CHEBI:33019"/>
        <dbReference type="ChEBI" id="CHEBI:57595"/>
        <dbReference type="ChEBI" id="CHEBI:78442"/>
        <dbReference type="ChEBI" id="CHEBI:78527"/>
        <dbReference type="ChEBI" id="CHEBI:456215"/>
        <dbReference type="EC" id="6.1.1.21"/>
    </reaction>
</comment>
<evidence type="ECO:0000256" key="4">
    <source>
        <dbReference type="ARBA" id="ARBA00022598"/>
    </source>
</evidence>
<feature type="binding site" evidence="11">
    <location>
        <begin position="333"/>
        <end position="334"/>
    </location>
    <ligand>
        <name>L-histidine</name>
        <dbReference type="ChEBI" id="CHEBI:57595"/>
    </ligand>
</feature>
<dbReference type="InterPro" id="IPR045864">
    <property type="entry name" value="aa-tRNA-synth_II/BPL/LPL"/>
</dbReference>
<dbReference type="EC" id="6.1.1.21" evidence="10"/>
<dbReference type="InterPro" id="IPR015807">
    <property type="entry name" value="His-tRNA-ligase"/>
</dbReference>
<dbReference type="InterPro" id="IPR006195">
    <property type="entry name" value="aa-tRNA-synth_II"/>
</dbReference>
<keyword evidence="4 10" id="KW-0436">Ligase</keyword>
<dbReference type="InterPro" id="IPR004516">
    <property type="entry name" value="HisRS/HisZ"/>
</dbReference>
<evidence type="ECO:0000256" key="7">
    <source>
        <dbReference type="ARBA" id="ARBA00022917"/>
    </source>
</evidence>
<dbReference type="PIRSF" id="PIRSF001549">
    <property type="entry name" value="His-tRNA_synth"/>
    <property type="match status" value="1"/>
</dbReference>
<evidence type="ECO:0000256" key="10">
    <source>
        <dbReference type="HAMAP-Rule" id="MF_00127"/>
    </source>
</evidence>
<protein>
    <recommendedName>
        <fullName evidence="10">Histidine--tRNA ligase</fullName>
        <ecNumber evidence="10">6.1.1.21</ecNumber>
    </recommendedName>
    <alternativeName>
        <fullName evidence="10">Histidyl-tRNA synthetase</fullName>
        <shortName evidence="10">HisRS</shortName>
    </alternativeName>
</protein>
<dbReference type="Pfam" id="PF13393">
    <property type="entry name" value="tRNA-synt_His"/>
    <property type="match status" value="1"/>
</dbReference>
<evidence type="ECO:0000313" key="13">
    <source>
        <dbReference type="EMBL" id="PNG25567.1"/>
    </source>
</evidence>
<dbReference type="Pfam" id="PF03129">
    <property type="entry name" value="HGTP_anticodon"/>
    <property type="match status" value="1"/>
</dbReference>
<keyword evidence="3 10" id="KW-0963">Cytoplasm</keyword>
<name>A0A2J7TFL2_METSI</name>
<dbReference type="PANTHER" id="PTHR11476:SF7">
    <property type="entry name" value="HISTIDINE--TRNA LIGASE"/>
    <property type="match status" value="1"/>
</dbReference>
<evidence type="ECO:0000313" key="14">
    <source>
        <dbReference type="Proteomes" id="UP000236286"/>
    </source>
</evidence>
<dbReference type="PANTHER" id="PTHR11476">
    <property type="entry name" value="HISTIDYL-TRNA SYNTHETASE"/>
    <property type="match status" value="1"/>
</dbReference>
<dbReference type="InterPro" id="IPR036621">
    <property type="entry name" value="Anticodon-bd_dom_sf"/>
</dbReference>
<dbReference type="AlphaFoldDB" id="A0A2J7TFL2"/>
<organism evidence="13 14">
    <name type="scientific">Methylocella silvestris</name>
    <dbReference type="NCBI Taxonomy" id="199596"/>
    <lineage>
        <taxon>Bacteria</taxon>
        <taxon>Pseudomonadati</taxon>
        <taxon>Pseudomonadota</taxon>
        <taxon>Alphaproteobacteria</taxon>
        <taxon>Hyphomicrobiales</taxon>
        <taxon>Beijerinckiaceae</taxon>
        <taxon>Methylocella</taxon>
    </lineage>
</organism>
<feature type="binding site" evidence="11">
    <location>
        <position position="134"/>
    </location>
    <ligand>
        <name>L-histidine</name>
        <dbReference type="ChEBI" id="CHEBI:57595"/>
    </ligand>
</feature>
<dbReference type="GO" id="GO:0006427">
    <property type="term" value="P:histidyl-tRNA aminoacylation"/>
    <property type="evidence" value="ECO:0007669"/>
    <property type="project" value="UniProtKB-UniRule"/>
</dbReference>
<keyword evidence="7 10" id="KW-0648">Protein biosynthesis</keyword>
<dbReference type="GO" id="GO:0005524">
    <property type="term" value="F:ATP binding"/>
    <property type="evidence" value="ECO:0007669"/>
    <property type="project" value="UniProtKB-UniRule"/>
</dbReference>
<evidence type="ECO:0000256" key="11">
    <source>
        <dbReference type="PIRSR" id="PIRSR001549-1"/>
    </source>
</evidence>
<dbReference type="CDD" id="cd00773">
    <property type="entry name" value="HisRS-like_core"/>
    <property type="match status" value="1"/>
</dbReference>
<dbReference type="Gene3D" id="3.40.50.800">
    <property type="entry name" value="Anticodon-binding domain"/>
    <property type="match status" value="1"/>
</dbReference>
<proteinExistence type="inferred from homology"/>
<dbReference type="OrthoDB" id="9800814at2"/>
<dbReference type="InterPro" id="IPR041715">
    <property type="entry name" value="HisRS-like_core"/>
</dbReference>